<keyword evidence="9" id="KW-0378">Hydrolase</keyword>
<dbReference type="Pfam" id="PF02244">
    <property type="entry name" value="Propep_M14"/>
    <property type="match status" value="1"/>
</dbReference>
<dbReference type="GO" id="GO:0006508">
    <property type="term" value="P:proteolysis"/>
    <property type="evidence" value="ECO:0007669"/>
    <property type="project" value="UniProtKB-KW"/>
</dbReference>
<evidence type="ECO:0000256" key="11">
    <source>
        <dbReference type="ARBA" id="ARBA00023049"/>
    </source>
</evidence>
<dbReference type="InterPro" id="IPR003146">
    <property type="entry name" value="M14A_act_pep"/>
</dbReference>
<evidence type="ECO:0000256" key="10">
    <source>
        <dbReference type="ARBA" id="ARBA00022833"/>
    </source>
</evidence>
<dbReference type="PRINTS" id="PR00765">
    <property type="entry name" value="CRBOXYPTASEA"/>
</dbReference>
<evidence type="ECO:0000256" key="3">
    <source>
        <dbReference type="ARBA" id="ARBA00005988"/>
    </source>
</evidence>
<sequence>MKGPVVITCLYFIYLVTSHPTEKVTYNGNQLWKITNDNKTTLELLKTLANEKYLTLWMLTSKTVDAMIHHEYLNQVKEKLLENNQTYKVSIEDVQKAIDEVNPKPPENLDGHKDYRLTWNYYHNLADIYDYLHYLEATFPKLCTVITIGNSVEARPIKLLRISNRNPNNKAMFVEGGIHAREWISPASVTYIIHQLISNYDNEPSYIKNLDWYFVPVLNPDGYTYTYNVDRLWRKNTAKSMTSNCIGVDLNRNWGYDWSNNGSSNDPCSNLYSGRKPFSEPETASVAKFFINNPNIQWVGYLAVHSYGQYIVYPWGSPDRVIEDHKELNDLGSQAAKMIIEGGGESYTVGPIGTTVYAAFGSSTDWARGGEAIKFSFTIELGDYGKYGFLLPARFIKPSSDEVLILVRIIAQAVEKSLQNNNKC</sequence>
<evidence type="ECO:0000256" key="5">
    <source>
        <dbReference type="ARBA" id="ARBA00022645"/>
    </source>
</evidence>
<dbReference type="InterPro" id="IPR036990">
    <property type="entry name" value="M14A-like_propep"/>
</dbReference>
<dbReference type="GO" id="GO:0008270">
    <property type="term" value="F:zinc ion binding"/>
    <property type="evidence" value="ECO:0007669"/>
    <property type="project" value="InterPro"/>
</dbReference>
<keyword evidence="8 15" id="KW-0732">Signal</keyword>
<dbReference type="PROSITE" id="PS00132">
    <property type="entry name" value="CARBOXYPEPT_ZN_1"/>
    <property type="match status" value="1"/>
</dbReference>
<dbReference type="InterPro" id="IPR000834">
    <property type="entry name" value="Peptidase_M14"/>
</dbReference>
<evidence type="ECO:0000256" key="9">
    <source>
        <dbReference type="ARBA" id="ARBA00022801"/>
    </source>
</evidence>
<dbReference type="SUPFAM" id="SSF54897">
    <property type="entry name" value="Protease propeptides/inhibitors"/>
    <property type="match status" value="1"/>
</dbReference>
<dbReference type="FunFam" id="3.40.630.10:FF:000040">
    <property type="entry name" value="zinc carboxypeptidase"/>
    <property type="match status" value="1"/>
</dbReference>
<comment type="similarity">
    <text evidence="3 14">Belongs to the peptidase M14 family.</text>
</comment>
<evidence type="ECO:0000256" key="7">
    <source>
        <dbReference type="ARBA" id="ARBA00022723"/>
    </source>
</evidence>
<evidence type="ECO:0000256" key="14">
    <source>
        <dbReference type="PROSITE-ProRule" id="PRU01379"/>
    </source>
</evidence>
<dbReference type="EMBL" id="JALNTZ010000008">
    <property type="protein sequence ID" value="KAJ3643793.1"/>
    <property type="molecule type" value="Genomic_DNA"/>
</dbReference>
<keyword evidence="11" id="KW-0482">Metalloprotease</keyword>
<feature type="chain" id="PRO_5041370183" description="Peptidase M14 domain-containing protein" evidence="15">
    <location>
        <begin position="19"/>
        <end position="424"/>
    </location>
</feature>
<feature type="domain" description="Peptidase M14" evidence="16">
    <location>
        <begin position="121"/>
        <end position="414"/>
    </location>
</feature>
<gene>
    <name evidence="17" type="ORF">Zmor_026481</name>
</gene>
<dbReference type="InterPro" id="IPR057246">
    <property type="entry name" value="CARBOXYPEPT_ZN_1"/>
</dbReference>
<feature type="signal peptide" evidence="15">
    <location>
        <begin position="1"/>
        <end position="18"/>
    </location>
</feature>
<evidence type="ECO:0000256" key="1">
    <source>
        <dbReference type="ARBA" id="ARBA00001947"/>
    </source>
</evidence>
<feature type="active site" description="Proton donor/acceptor" evidence="14">
    <location>
        <position position="380"/>
    </location>
</feature>
<reference evidence="17" key="1">
    <citation type="journal article" date="2023" name="G3 (Bethesda)">
        <title>Whole genome assemblies of Zophobas morio and Tenebrio molitor.</title>
        <authorList>
            <person name="Kaur S."/>
            <person name="Stinson S.A."/>
            <person name="diCenzo G.C."/>
        </authorList>
    </citation>
    <scope>NUCLEOTIDE SEQUENCE</scope>
    <source>
        <strain evidence="17">QUZm001</strain>
    </source>
</reference>
<comment type="subcellular location">
    <subcellularLocation>
        <location evidence="2">Secreted</location>
    </subcellularLocation>
</comment>
<evidence type="ECO:0000259" key="16">
    <source>
        <dbReference type="PROSITE" id="PS52035"/>
    </source>
</evidence>
<dbReference type="PANTHER" id="PTHR11705:SF91">
    <property type="entry name" value="FI01817P-RELATED"/>
    <property type="match status" value="1"/>
</dbReference>
<dbReference type="PROSITE" id="PS52035">
    <property type="entry name" value="PEPTIDASE_M14"/>
    <property type="match status" value="1"/>
</dbReference>
<keyword evidence="6" id="KW-0645">Protease</keyword>
<dbReference type="GO" id="GO:0004181">
    <property type="term" value="F:metallocarboxypeptidase activity"/>
    <property type="evidence" value="ECO:0007669"/>
    <property type="project" value="InterPro"/>
</dbReference>
<evidence type="ECO:0000256" key="13">
    <source>
        <dbReference type="ARBA" id="ARBA00057299"/>
    </source>
</evidence>
<comment type="cofactor">
    <cofactor evidence="1">
        <name>Zn(2+)</name>
        <dbReference type="ChEBI" id="CHEBI:29105"/>
    </cofactor>
</comment>
<evidence type="ECO:0000313" key="18">
    <source>
        <dbReference type="Proteomes" id="UP001168821"/>
    </source>
</evidence>
<comment type="caution">
    <text evidence="17">The sequence shown here is derived from an EMBL/GenBank/DDBJ whole genome shotgun (WGS) entry which is preliminary data.</text>
</comment>
<evidence type="ECO:0000256" key="15">
    <source>
        <dbReference type="SAM" id="SignalP"/>
    </source>
</evidence>
<keyword evidence="18" id="KW-1185">Reference proteome</keyword>
<dbReference type="GO" id="GO:0005615">
    <property type="term" value="C:extracellular space"/>
    <property type="evidence" value="ECO:0007669"/>
    <property type="project" value="TreeGrafter"/>
</dbReference>
<dbReference type="AlphaFoldDB" id="A0AA38M5C3"/>
<accession>A0AA38M5C3</accession>
<name>A0AA38M5C3_9CUCU</name>
<evidence type="ECO:0000256" key="2">
    <source>
        <dbReference type="ARBA" id="ARBA00004613"/>
    </source>
</evidence>
<dbReference type="SUPFAM" id="SSF53187">
    <property type="entry name" value="Zn-dependent exopeptidases"/>
    <property type="match status" value="1"/>
</dbReference>
<comment type="function">
    <text evidence="13">Involved in the digestion of the blood meal.</text>
</comment>
<keyword evidence="4" id="KW-0964">Secreted</keyword>
<dbReference type="SMART" id="SM00631">
    <property type="entry name" value="Zn_pept"/>
    <property type="match status" value="1"/>
</dbReference>
<keyword evidence="10" id="KW-0862">Zinc</keyword>
<keyword evidence="7" id="KW-0479">Metal-binding</keyword>
<evidence type="ECO:0000256" key="12">
    <source>
        <dbReference type="ARBA" id="ARBA00023157"/>
    </source>
</evidence>
<evidence type="ECO:0000256" key="6">
    <source>
        <dbReference type="ARBA" id="ARBA00022670"/>
    </source>
</evidence>
<proteinExistence type="inferred from homology"/>
<dbReference type="Gene3D" id="3.40.630.10">
    <property type="entry name" value="Zn peptidases"/>
    <property type="match status" value="1"/>
</dbReference>
<keyword evidence="5" id="KW-0121">Carboxypeptidase</keyword>
<organism evidence="17 18">
    <name type="scientific">Zophobas morio</name>
    <dbReference type="NCBI Taxonomy" id="2755281"/>
    <lineage>
        <taxon>Eukaryota</taxon>
        <taxon>Metazoa</taxon>
        <taxon>Ecdysozoa</taxon>
        <taxon>Arthropoda</taxon>
        <taxon>Hexapoda</taxon>
        <taxon>Insecta</taxon>
        <taxon>Pterygota</taxon>
        <taxon>Neoptera</taxon>
        <taxon>Endopterygota</taxon>
        <taxon>Coleoptera</taxon>
        <taxon>Polyphaga</taxon>
        <taxon>Cucujiformia</taxon>
        <taxon>Tenebrionidae</taxon>
        <taxon>Zophobas</taxon>
    </lineage>
</organism>
<dbReference type="Proteomes" id="UP001168821">
    <property type="component" value="Unassembled WGS sequence"/>
</dbReference>
<dbReference type="Gene3D" id="3.30.70.340">
    <property type="entry name" value="Metallocarboxypeptidase-like"/>
    <property type="match status" value="1"/>
</dbReference>
<dbReference type="PANTHER" id="PTHR11705">
    <property type="entry name" value="PROTEASE FAMILY M14 CARBOXYPEPTIDASE A,B"/>
    <property type="match status" value="1"/>
</dbReference>
<dbReference type="Pfam" id="PF00246">
    <property type="entry name" value="Peptidase_M14"/>
    <property type="match status" value="1"/>
</dbReference>
<protein>
    <recommendedName>
        <fullName evidence="16">Peptidase M14 domain-containing protein</fullName>
    </recommendedName>
</protein>
<keyword evidence="12" id="KW-1015">Disulfide bond</keyword>
<dbReference type="CDD" id="cd03860">
    <property type="entry name" value="M14_CP_A-B_like"/>
    <property type="match status" value="1"/>
</dbReference>
<evidence type="ECO:0000313" key="17">
    <source>
        <dbReference type="EMBL" id="KAJ3643793.1"/>
    </source>
</evidence>
<evidence type="ECO:0000256" key="8">
    <source>
        <dbReference type="ARBA" id="ARBA00022729"/>
    </source>
</evidence>
<evidence type="ECO:0000256" key="4">
    <source>
        <dbReference type="ARBA" id="ARBA00022525"/>
    </source>
</evidence>